<dbReference type="Pfam" id="PF13740">
    <property type="entry name" value="ACT_6"/>
    <property type="match status" value="1"/>
</dbReference>
<dbReference type="CDD" id="cd04872">
    <property type="entry name" value="ACT_1ZPV"/>
    <property type="match status" value="1"/>
</dbReference>
<dbReference type="STRING" id="384616.Pisl_0758"/>
<evidence type="ECO:0000256" key="1">
    <source>
        <dbReference type="HAMAP-Rule" id="MF_01054"/>
    </source>
</evidence>
<proteinExistence type="inferred from homology"/>
<sequence length="108" mass="12230">MCQQLWVCIFKFLPITFSMELAVVSVLGADRVGIVAGIASVLARHNVNIIDISQTVVRDIFSMVMVVDMSKADIDIAQLRKELEEEGRRLGVMVGVYHIDVFRYMQRI</sequence>
<protein>
    <recommendedName>
        <fullName evidence="1">UPF0237 protein Pisl_0758</fullName>
    </recommendedName>
</protein>
<dbReference type="InterPro" id="IPR050990">
    <property type="entry name" value="UPF0237/GcvR_regulator"/>
</dbReference>
<dbReference type="PANTHER" id="PTHR34875:SF6">
    <property type="entry name" value="UPF0237 PROTEIN MJ1558"/>
    <property type="match status" value="1"/>
</dbReference>
<gene>
    <name evidence="3" type="ordered locus">Pisl_0758</name>
</gene>
<dbReference type="PROSITE" id="PS51671">
    <property type="entry name" value="ACT"/>
    <property type="match status" value="1"/>
</dbReference>
<dbReference type="InterPro" id="IPR045865">
    <property type="entry name" value="ACT-like_dom_sf"/>
</dbReference>
<evidence type="ECO:0000313" key="4">
    <source>
        <dbReference type="Proteomes" id="UP000002595"/>
    </source>
</evidence>
<dbReference type="PANTHER" id="PTHR34875">
    <property type="entry name" value="UPF0237 PROTEIN MJ1558"/>
    <property type="match status" value="1"/>
</dbReference>
<dbReference type="NCBIfam" id="NF001220">
    <property type="entry name" value="PRK00194.1"/>
    <property type="match status" value="1"/>
</dbReference>
<organism evidence="3 4">
    <name type="scientific">Pyrobaculum islandicum (strain DSM 4184 / JCM 9189 / GEO3)</name>
    <dbReference type="NCBI Taxonomy" id="384616"/>
    <lineage>
        <taxon>Archaea</taxon>
        <taxon>Thermoproteota</taxon>
        <taxon>Thermoprotei</taxon>
        <taxon>Thermoproteales</taxon>
        <taxon>Thermoproteaceae</taxon>
        <taxon>Pyrobaculum</taxon>
    </lineage>
</organism>
<dbReference type="HOGENOM" id="CLU_155669_0_1_2"/>
<dbReference type="Proteomes" id="UP000002595">
    <property type="component" value="Chromosome"/>
</dbReference>
<evidence type="ECO:0000313" key="3">
    <source>
        <dbReference type="EMBL" id="ABL87934.1"/>
    </source>
</evidence>
<evidence type="ECO:0000259" key="2">
    <source>
        <dbReference type="PROSITE" id="PS51671"/>
    </source>
</evidence>
<dbReference type="KEGG" id="pis:Pisl_0758"/>
<dbReference type="InterPro" id="IPR002912">
    <property type="entry name" value="ACT_dom"/>
</dbReference>
<dbReference type="eggNOG" id="arCOG04941">
    <property type="taxonomic scope" value="Archaea"/>
</dbReference>
<dbReference type="HAMAP" id="MF_01054">
    <property type="entry name" value="UPF0237"/>
    <property type="match status" value="1"/>
</dbReference>
<reference evidence="3" key="1">
    <citation type="submission" date="2006-12" db="EMBL/GenBank/DDBJ databases">
        <title>Complete sequence of Pyrobaculum islandicum DSM 4184.</title>
        <authorList>
            <person name="Copeland A."/>
            <person name="Lucas S."/>
            <person name="Lapidus A."/>
            <person name="Barry K."/>
            <person name="Detter J.C."/>
            <person name="Glavina del Rio T."/>
            <person name="Dalin E."/>
            <person name="Tice H."/>
            <person name="Pitluck S."/>
            <person name="Meincke L."/>
            <person name="Brettin T."/>
            <person name="Bruce D."/>
            <person name="Han C."/>
            <person name="Tapia R."/>
            <person name="Gilna P."/>
            <person name="Schmutz J."/>
            <person name="Larimer F."/>
            <person name="Land M."/>
            <person name="Hauser L."/>
            <person name="Kyrpides N."/>
            <person name="Mikhailova N."/>
            <person name="Cozen A.E."/>
            <person name="Fitz-Gibbon S.T."/>
            <person name="House C.H."/>
            <person name="Saltikov C."/>
            <person name="Lowe T."/>
            <person name="Richardson P."/>
        </authorList>
    </citation>
    <scope>NUCLEOTIDE SEQUENCE [LARGE SCALE GENOMIC DNA]</scope>
    <source>
        <strain evidence="3">DSM 4184</strain>
    </source>
</reference>
<dbReference type="InterPro" id="IPR022986">
    <property type="entry name" value="UPF0237_ACT"/>
</dbReference>
<dbReference type="Gene3D" id="3.30.70.260">
    <property type="match status" value="1"/>
</dbReference>
<feature type="domain" description="ACT" evidence="2">
    <location>
        <begin position="23"/>
        <end position="98"/>
    </location>
</feature>
<dbReference type="EMBL" id="CP000504">
    <property type="protein sequence ID" value="ABL87934.1"/>
    <property type="molecule type" value="Genomic_DNA"/>
</dbReference>
<keyword evidence="4" id="KW-1185">Reference proteome</keyword>
<comment type="similarity">
    <text evidence="1">Belongs to the UPF0237 family.</text>
</comment>
<dbReference type="AlphaFoldDB" id="A1RSK2"/>
<name>A1RSK2_PYRIL</name>
<dbReference type="SUPFAM" id="SSF55021">
    <property type="entry name" value="ACT-like"/>
    <property type="match status" value="1"/>
</dbReference>
<accession>A1RSK2</accession>